<reference evidence="2 3" key="1">
    <citation type="journal article" date="2009" name="Stand. Genomic Sci.">
        <title>Complete genome sequence of Jonesia denitrificans type strain (Prevot 55134).</title>
        <authorList>
            <person name="Pukall R."/>
            <person name="Gehrich-Schroter G."/>
            <person name="Lapidus A."/>
            <person name="Nolan M."/>
            <person name="Glavina Del Rio T."/>
            <person name="Lucas S."/>
            <person name="Chen F."/>
            <person name="Tice H."/>
            <person name="Pitluck S."/>
            <person name="Cheng J.F."/>
            <person name="Copeland A."/>
            <person name="Saunders E."/>
            <person name="Brettin T."/>
            <person name="Detter J.C."/>
            <person name="Bruce D."/>
            <person name="Goodwin L."/>
            <person name="Pati A."/>
            <person name="Ivanova N."/>
            <person name="Mavromatis K."/>
            <person name="Ovchinnikova G."/>
            <person name="Chen A."/>
            <person name="Palaniappan K."/>
            <person name="Land M."/>
            <person name="Hauser L."/>
            <person name="Chang Y.J."/>
            <person name="Jeffries C.D."/>
            <person name="Chain P."/>
            <person name="Goker M."/>
            <person name="Bristow J."/>
            <person name="Eisen J.A."/>
            <person name="Markowitz V."/>
            <person name="Hugenholtz P."/>
            <person name="Kyrpides N.C."/>
            <person name="Klenk H.P."/>
            <person name="Han C."/>
        </authorList>
    </citation>
    <scope>NUCLEOTIDE SEQUENCE [LARGE SCALE GENOMIC DNA]</scope>
    <source>
        <strain evidence="3">ATCC 14870 / DSM 20603 / BCRC 15368 / CIP 55.134 / JCM 11481 / NBRC 15587 / NCTC 10816 / Prevot 55134</strain>
    </source>
</reference>
<keyword evidence="1" id="KW-1133">Transmembrane helix</keyword>
<name>C7R0F2_JONDD</name>
<evidence type="ECO:0000313" key="3">
    <source>
        <dbReference type="Proteomes" id="UP000000628"/>
    </source>
</evidence>
<dbReference type="AlphaFoldDB" id="C7R0F2"/>
<proteinExistence type="predicted"/>
<dbReference type="KEGG" id="jde:Jden_1977"/>
<sequence length="153" mass="16610">MNTPEPQTPTPVWKTIMWPAAALAISQSAYFLIVNSELVWYVLPIVFIGPILIPLGAFILMIWKSKPAPPLYALLVLPVALYAAGIASCIFVWLAEGAPVGGFPLDSGIWTSVNPYRTYGVQGVTAGIVWVGCLLRTLKYTLTAHHAKTRTEG</sequence>
<keyword evidence="1" id="KW-0472">Membrane</keyword>
<evidence type="ECO:0000313" key="2">
    <source>
        <dbReference type="EMBL" id="ACV09616.1"/>
    </source>
</evidence>
<keyword evidence="3" id="KW-1185">Reference proteome</keyword>
<evidence type="ECO:0000256" key="1">
    <source>
        <dbReference type="SAM" id="Phobius"/>
    </source>
</evidence>
<protein>
    <submittedName>
        <fullName evidence="2">Uncharacterized protein</fullName>
    </submittedName>
</protein>
<feature type="transmembrane region" description="Helical" evidence="1">
    <location>
        <begin position="70"/>
        <end position="95"/>
    </location>
</feature>
<feature type="transmembrane region" description="Helical" evidence="1">
    <location>
        <begin position="39"/>
        <end position="63"/>
    </location>
</feature>
<dbReference type="HOGENOM" id="CLU_1710825_0_0_11"/>
<gene>
    <name evidence="2" type="ordered locus">Jden_1977</name>
</gene>
<feature type="transmembrane region" description="Helical" evidence="1">
    <location>
        <begin position="12"/>
        <end position="33"/>
    </location>
</feature>
<feature type="transmembrane region" description="Helical" evidence="1">
    <location>
        <begin position="119"/>
        <end position="138"/>
    </location>
</feature>
<dbReference type="Proteomes" id="UP000000628">
    <property type="component" value="Chromosome"/>
</dbReference>
<dbReference type="RefSeq" id="WP_015772244.1">
    <property type="nucleotide sequence ID" value="NC_013174.1"/>
</dbReference>
<keyword evidence="1" id="KW-0812">Transmembrane</keyword>
<accession>C7R0F2</accession>
<dbReference type="EMBL" id="CP001706">
    <property type="protein sequence ID" value="ACV09616.1"/>
    <property type="molecule type" value="Genomic_DNA"/>
</dbReference>
<organism evidence="2 3">
    <name type="scientific">Jonesia denitrificans (strain ATCC 14870 / DSM 20603 / BCRC 15368 / CIP 55.134 / JCM 11481 / NBRC 15587 / NCTC 10816 / Prevot 55134)</name>
    <name type="common">Listeria denitrificans</name>
    <dbReference type="NCBI Taxonomy" id="471856"/>
    <lineage>
        <taxon>Bacteria</taxon>
        <taxon>Bacillati</taxon>
        <taxon>Actinomycetota</taxon>
        <taxon>Actinomycetes</taxon>
        <taxon>Micrococcales</taxon>
        <taxon>Jonesiaceae</taxon>
        <taxon>Jonesia</taxon>
    </lineage>
</organism>